<comment type="caution">
    <text evidence="2">The sequence shown here is derived from an EMBL/GenBank/DDBJ whole genome shotgun (WGS) entry which is preliminary data.</text>
</comment>
<organism evidence="2 3">
    <name type="scientific">Perca fluviatilis</name>
    <name type="common">European perch</name>
    <dbReference type="NCBI Taxonomy" id="8168"/>
    <lineage>
        <taxon>Eukaryota</taxon>
        <taxon>Metazoa</taxon>
        <taxon>Chordata</taxon>
        <taxon>Craniata</taxon>
        <taxon>Vertebrata</taxon>
        <taxon>Euteleostomi</taxon>
        <taxon>Actinopterygii</taxon>
        <taxon>Neopterygii</taxon>
        <taxon>Teleostei</taxon>
        <taxon>Neoteleostei</taxon>
        <taxon>Acanthomorphata</taxon>
        <taxon>Eupercaria</taxon>
        <taxon>Perciformes</taxon>
        <taxon>Percoidei</taxon>
        <taxon>Percidae</taxon>
        <taxon>Percinae</taxon>
        <taxon>Perca</taxon>
    </lineage>
</organism>
<accession>A0A6A5FC70</accession>
<dbReference type="InterPro" id="IPR046345">
    <property type="entry name" value="TraB_PrgY-like"/>
</dbReference>
<dbReference type="PANTHER" id="PTHR21530">
    <property type="entry name" value="PHEROMONE SHUTDOWN PROTEIN"/>
    <property type="match status" value="1"/>
</dbReference>
<dbReference type="EMBL" id="VHII01000008">
    <property type="protein sequence ID" value="KAF1387094.1"/>
    <property type="molecule type" value="Genomic_DNA"/>
</dbReference>
<evidence type="ECO:0000313" key="2">
    <source>
        <dbReference type="EMBL" id="KAF1387094.1"/>
    </source>
</evidence>
<dbReference type="CDD" id="cd14726">
    <property type="entry name" value="TraB_PrgY-like"/>
    <property type="match status" value="1"/>
</dbReference>
<feature type="compositionally biased region" description="Acidic residues" evidence="1">
    <location>
        <begin position="36"/>
        <end position="54"/>
    </location>
</feature>
<proteinExistence type="predicted"/>
<dbReference type="Pfam" id="PF01963">
    <property type="entry name" value="TraB_PrgY_gumN"/>
    <property type="match status" value="1"/>
</dbReference>
<dbReference type="AlphaFoldDB" id="A0A6A5FC70"/>
<evidence type="ECO:0000256" key="1">
    <source>
        <dbReference type="SAM" id="MobiDB-lite"/>
    </source>
</evidence>
<keyword evidence="3" id="KW-1185">Reference proteome</keyword>
<reference evidence="2 3" key="1">
    <citation type="submission" date="2019-06" db="EMBL/GenBank/DDBJ databases">
        <title>A chromosome-scale genome assembly of the European perch, Perca fluviatilis.</title>
        <authorList>
            <person name="Roques C."/>
            <person name="Zahm M."/>
            <person name="Cabau C."/>
            <person name="Klopp C."/>
            <person name="Bouchez O."/>
            <person name="Donnadieu C."/>
            <person name="Kuhl H."/>
            <person name="Gislard M."/>
            <person name="Guendouz S."/>
            <person name="Journot L."/>
            <person name="Haffray P."/>
            <person name="Bestin A."/>
            <person name="Morvezen R."/>
            <person name="Feron R."/>
            <person name="Wen M."/>
            <person name="Jouanno E."/>
            <person name="Herpin A."/>
            <person name="Schartl M."/>
            <person name="Postlethwait J."/>
            <person name="Schaerlinger B."/>
            <person name="Chardard D."/>
            <person name="Lecocq T."/>
            <person name="Poncet C."/>
            <person name="Jaffrelo L."/>
            <person name="Lampietro C."/>
            <person name="Guiguen Y."/>
        </authorList>
    </citation>
    <scope>NUCLEOTIDE SEQUENCE [LARGE SCALE GENOMIC DNA]</scope>
    <source>
        <tissue evidence="2">Blood</tissue>
    </source>
</reference>
<sequence length="392" mass="43239">MLYVGTAQLTDFNIETFEKLRTDLLTFSASNMDQDNNLEDESVGPSEDPSEEELPCLPPGLSDGEAMELLWQLRSQRRQASPELPETVSTLTAPDGSILYLVGTAHFSDSSKKDVATTIRAVQPDVVVVELCQYRVSMLKMDESTLLREAKDINLDKVQQAIKQNGLMSGLMQILLLKVSAHITEQLGMAPGGEFREAFKEAGRVPFCKFHLGDRPIPVTFKRAIAALSLWQKARLAWGLCFLSDPISKEDVEKCKQKDLLEQTMSEMIGEFPALHQTIVAERDIYLTHTLRQATRCVEAPHNAQKVPAVVVGVVGMGHVPGIERNWEKQLNINEIMSVAPPSRFGWVLRTVLKGVVMGMLGYACYRAGGSLVALKTGSDAGEKVSPAHTMN</sequence>
<dbReference type="InterPro" id="IPR002816">
    <property type="entry name" value="TraB/PrgY/GumN_fam"/>
</dbReference>
<gene>
    <name evidence="2" type="ORF">PFLUV_G00101700</name>
</gene>
<evidence type="ECO:0000313" key="3">
    <source>
        <dbReference type="Proteomes" id="UP000465112"/>
    </source>
</evidence>
<name>A0A6A5FC70_PERFL</name>
<feature type="region of interest" description="Disordered" evidence="1">
    <location>
        <begin position="31"/>
        <end position="55"/>
    </location>
</feature>
<dbReference type="Proteomes" id="UP000465112">
    <property type="component" value="Chromosome 8"/>
</dbReference>
<evidence type="ECO:0008006" key="4">
    <source>
        <dbReference type="Google" id="ProtNLM"/>
    </source>
</evidence>
<dbReference type="PANTHER" id="PTHR21530:SF7">
    <property type="entry name" value="TRAB DOMAIN-CONTAINING PROTEIN"/>
    <property type="match status" value="1"/>
</dbReference>
<protein>
    <recommendedName>
        <fullName evidence="4">TraB domain-containing protein</fullName>
    </recommendedName>
</protein>